<keyword evidence="5 10" id="KW-0592">Phosphate transport</keyword>
<evidence type="ECO:0000256" key="2">
    <source>
        <dbReference type="ARBA" id="ARBA00007069"/>
    </source>
</evidence>
<feature type="transmembrane region" description="Helical" evidence="9">
    <location>
        <begin position="12"/>
        <end position="34"/>
    </location>
</feature>
<dbReference type="FunCoup" id="I0A0Y6">
    <property type="interactions" value="7"/>
</dbReference>
<reference evidence="12 13" key="2">
    <citation type="journal article" date="2014" name="Extremophiles">
        <title>Analysis of the complete genome of Fervidococcus fontis confirms the distinct phylogenetic position of the order Fervidicoccales and suggests its environmental function.</title>
        <authorList>
            <person name="Lebedinsky A.V."/>
            <person name="Mardanov A.V."/>
            <person name="Kublanov I.V."/>
            <person name="Gumerov V.M."/>
            <person name="Beletsky A.V."/>
            <person name="Perevalova A.A."/>
            <person name="Bidzhieva S.Kh."/>
            <person name="Bonch-Osmolovskaya E.A."/>
            <person name="Skryabin K.G."/>
            <person name="Ravin N.V."/>
        </authorList>
    </citation>
    <scope>NUCLEOTIDE SEQUENCE [LARGE SCALE GENOMIC DNA]</scope>
    <source>
        <strain evidence="13">DSM 19380 / VKM B-2539 / Kam940</strain>
    </source>
</reference>
<accession>I0A0Y6</accession>
<feature type="transmembrane region" description="Helical" evidence="9">
    <location>
        <begin position="143"/>
        <end position="171"/>
    </location>
</feature>
<dbReference type="PROSITE" id="PS50928">
    <property type="entry name" value="ABC_TM1"/>
    <property type="match status" value="1"/>
</dbReference>
<dbReference type="CDD" id="cd06261">
    <property type="entry name" value="TM_PBP2"/>
    <property type="match status" value="1"/>
</dbReference>
<protein>
    <recommendedName>
        <fullName evidence="10">Phosphate transport system permease protein</fullName>
    </recommendedName>
</protein>
<feature type="transmembrane region" description="Helical" evidence="9">
    <location>
        <begin position="243"/>
        <end position="263"/>
    </location>
</feature>
<dbReference type="GeneID" id="12449732"/>
<dbReference type="RefSeq" id="WP_014557792.1">
    <property type="nucleotide sequence ID" value="NC_017461.1"/>
</dbReference>
<dbReference type="GO" id="GO:0005886">
    <property type="term" value="C:plasma membrane"/>
    <property type="evidence" value="ECO:0007669"/>
    <property type="project" value="UniProtKB-SubCell"/>
</dbReference>
<dbReference type="InterPro" id="IPR051124">
    <property type="entry name" value="Phosphate_Transport_Permease"/>
</dbReference>
<keyword evidence="13" id="KW-1185">Reference proteome</keyword>
<dbReference type="InterPro" id="IPR000515">
    <property type="entry name" value="MetI-like"/>
</dbReference>
<dbReference type="Gene3D" id="1.10.3720.10">
    <property type="entry name" value="MetI-like"/>
    <property type="match status" value="1"/>
</dbReference>
<dbReference type="SUPFAM" id="SSF161098">
    <property type="entry name" value="MetI-like"/>
    <property type="match status" value="1"/>
</dbReference>
<dbReference type="Pfam" id="PF00528">
    <property type="entry name" value="BPD_transp_1"/>
    <property type="match status" value="1"/>
</dbReference>
<feature type="transmembrane region" description="Helical" evidence="9">
    <location>
        <begin position="63"/>
        <end position="92"/>
    </location>
</feature>
<evidence type="ECO:0000256" key="7">
    <source>
        <dbReference type="ARBA" id="ARBA00022989"/>
    </source>
</evidence>
<dbReference type="eggNOG" id="arCOG00167">
    <property type="taxonomic scope" value="Archaea"/>
</dbReference>
<dbReference type="InParanoid" id="I0A0Y6"/>
<dbReference type="EMBL" id="CP003423">
    <property type="protein sequence ID" value="AFH42643.1"/>
    <property type="molecule type" value="Genomic_DNA"/>
</dbReference>
<dbReference type="InterPro" id="IPR035906">
    <property type="entry name" value="MetI-like_sf"/>
</dbReference>
<comment type="similarity">
    <text evidence="2 10">Belongs to the binding-protein-dependent transport system permease family. CysTW subfamily.</text>
</comment>
<reference evidence="13" key="1">
    <citation type="submission" date="2012-03" db="EMBL/GenBank/DDBJ databases">
        <title>Fervidicoccus fontis complete genome analysis confirms its distinct phylogenetic position and predicts its environmental function.</title>
        <authorList>
            <person name="Lebedinsky A.V."/>
            <person name="Mardanov A.V."/>
            <person name="Gumerov V.M."/>
            <person name="Beletsky A.V."/>
            <person name="Kublanov I.V."/>
            <person name="Perevalova A.A."/>
            <person name="Bonch-Osmolovskaya E.A."/>
            <person name="Ravin N.V."/>
            <person name="Skryabin K.G."/>
        </authorList>
    </citation>
    <scope>NUCLEOTIDE SEQUENCE [LARGE SCALE GENOMIC DNA]</scope>
    <source>
        <strain evidence="13">DSM 19380 / VKM B-2539 / Kam940</strain>
    </source>
</reference>
<sequence length="307" mass="34122">MQRPPKHDKLFFLSLLPFASILIAIFMFLFYFLYEKSIPILSSEGMKFLIGSVWNPEMNEYQIFPMLLGTLETAAIALLISIPLSLAAVAFLNEYVPSGRVAKWITLIFELFAGMPSIIFGIWGAQYLAGALKDSLMVPLHNYFGFIPLFSCSPMSGFTLFTASILLSLMITPYMFSMLNSSYNSIPSHIREAAYSIGLRKYQVFRILLSYMKPGTYASLLLGFGKAAGETVAVSLVIGNINVASYCLFSPGMTISSLIASQFPESYLYPNMLSALYAGGLILLIIGMVFNYLGFVQTKKFRARLNL</sequence>
<keyword evidence="6 9" id="KW-0812">Transmembrane</keyword>
<dbReference type="PANTHER" id="PTHR30425">
    <property type="entry name" value="PHOSPHATE TRANSPORT SYSTEM PERMEASE PROTEIN PST"/>
    <property type="match status" value="1"/>
</dbReference>
<evidence type="ECO:0000256" key="4">
    <source>
        <dbReference type="ARBA" id="ARBA00022475"/>
    </source>
</evidence>
<dbReference type="HOGENOM" id="CLU_033621_1_3_2"/>
<comment type="function">
    <text evidence="10">Part of the binding-protein-dependent transport system for phosphate; probably responsible for the translocation of the substrate across the membrane.</text>
</comment>
<evidence type="ECO:0000256" key="5">
    <source>
        <dbReference type="ARBA" id="ARBA00022592"/>
    </source>
</evidence>
<proteinExistence type="inferred from homology"/>
<dbReference type="GO" id="GO:0005315">
    <property type="term" value="F:phosphate transmembrane transporter activity"/>
    <property type="evidence" value="ECO:0007669"/>
    <property type="project" value="InterPro"/>
</dbReference>
<dbReference type="AlphaFoldDB" id="I0A0Y6"/>
<evidence type="ECO:0000259" key="11">
    <source>
        <dbReference type="PROSITE" id="PS50928"/>
    </source>
</evidence>
<evidence type="ECO:0000256" key="1">
    <source>
        <dbReference type="ARBA" id="ARBA00004651"/>
    </source>
</evidence>
<feature type="transmembrane region" description="Helical" evidence="9">
    <location>
        <begin position="275"/>
        <end position="295"/>
    </location>
</feature>
<dbReference type="GO" id="GO:0006817">
    <property type="term" value="P:phosphate ion transport"/>
    <property type="evidence" value="ECO:0007669"/>
    <property type="project" value="UniProtKB-KW"/>
</dbReference>
<keyword evidence="7 9" id="KW-1133">Transmembrane helix</keyword>
<dbReference type="STRING" id="1163730.FFONT_0653"/>
<evidence type="ECO:0000256" key="3">
    <source>
        <dbReference type="ARBA" id="ARBA00022448"/>
    </source>
</evidence>
<evidence type="ECO:0000313" key="13">
    <source>
        <dbReference type="Proteomes" id="UP000007391"/>
    </source>
</evidence>
<feature type="transmembrane region" description="Helical" evidence="9">
    <location>
        <begin position="104"/>
        <end position="123"/>
    </location>
</feature>
<feature type="domain" description="ABC transmembrane type-1" evidence="11">
    <location>
        <begin position="67"/>
        <end position="294"/>
    </location>
</feature>
<gene>
    <name evidence="12" type="ordered locus">FFONT_0653</name>
</gene>
<comment type="subcellular location">
    <subcellularLocation>
        <location evidence="1 9">Cell membrane</location>
        <topology evidence="1 9">Multi-pass membrane protein</topology>
    </subcellularLocation>
</comment>
<keyword evidence="4 10" id="KW-1003">Cell membrane</keyword>
<dbReference type="OrthoDB" id="338493at2157"/>
<dbReference type="Proteomes" id="UP000007391">
    <property type="component" value="Chromosome"/>
</dbReference>
<dbReference type="KEGG" id="ffo:FFONT_0653"/>
<dbReference type="InterPro" id="IPR011864">
    <property type="entry name" value="Phosphate_PstC"/>
</dbReference>
<keyword evidence="8 9" id="KW-0472">Membrane</keyword>
<dbReference type="NCBIfam" id="TIGR02138">
    <property type="entry name" value="phosphate_pstC"/>
    <property type="match status" value="1"/>
</dbReference>
<organism evidence="12 13">
    <name type="scientific">Fervidicoccus fontis (strain DSM 19380 / JCM 18336 / VKM B-2539 / Kam940)</name>
    <dbReference type="NCBI Taxonomy" id="1163730"/>
    <lineage>
        <taxon>Archaea</taxon>
        <taxon>Thermoproteota</taxon>
        <taxon>Thermoprotei</taxon>
        <taxon>Fervidicoccales</taxon>
        <taxon>Fervidicoccaceae</taxon>
        <taxon>Fervidicoccus</taxon>
    </lineage>
</organism>
<evidence type="ECO:0000313" key="12">
    <source>
        <dbReference type="EMBL" id="AFH42643.1"/>
    </source>
</evidence>
<dbReference type="PANTHER" id="PTHR30425:SF1">
    <property type="entry name" value="PHOSPHATE TRANSPORT SYSTEM PERMEASE PROTEIN PSTC"/>
    <property type="match status" value="1"/>
</dbReference>
<evidence type="ECO:0000256" key="8">
    <source>
        <dbReference type="ARBA" id="ARBA00023136"/>
    </source>
</evidence>
<name>I0A0Y6_FERFK</name>
<evidence type="ECO:0000256" key="6">
    <source>
        <dbReference type="ARBA" id="ARBA00022692"/>
    </source>
</evidence>
<keyword evidence="3 9" id="KW-0813">Transport</keyword>
<evidence type="ECO:0000256" key="10">
    <source>
        <dbReference type="RuleBase" id="RU363054"/>
    </source>
</evidence>
<evidence type="ECO:0000256" key="9">
    <source>
        <dbReference type="RuleBase" id="RU363032"/>
    </source>
</evidence>